<dbReference type="EMBL" id="FOQD01000017">
    <property type="protein sequence ID" value="SFJ26939.1"/>
    <property type="molecule type" value="Genomic_DNA"/>
</dbReference>
<keyword evidence="2" id="KW-1185">Reference proteome</keyword>
<protein>
    <submittedName>
        <fullName evidence="1">Uncharacterized protein</fullName>
    </submittedName>
</protein>
<evidence type="ECO:0000313" key="2">
    <source>
        <dbReference type="Proteomes" id="UP000199518"/>
    </source>
</evidence>
<evidence type="ECO:0000313" key="1">
    <source>
        <dbReference type="EMBL" id="SFJ26939.1"/>
    </source>
</evidence>
<dbReference type="STRING" id="1576369.SAMN05421753_11789"/>
<organism evidence="1 2">
    <name type="scientific">Planctomicrobium piriforme</name>
    <dbReference type="NCBI Taxonomy" id="1576369"/>
    <lineage>
        <taxon>Bacteria</taxon>
        <taxon>Pseudomonadati</taxon>
        <taxon>Planctomycetota</taxon>
        <taxon>Planctomycetia</taxon>
        <taxon>Planctomycetales</taxon>
        <taxon>Planctomycetaceae</taxon>
        <taxon>Planctomicrobium</taxon>
    </lineage>
</organism>
<name>A0A1I3PZR7_9PLAN</name>
<sequence length="69" mass="7494">MQGHDPTAAEIAAETALIRAGWSLGHRHRCRAVSERADETDAIDGFHWPAAELVAGDDDGFDFEGNDDE</sequence>
<dbReference type="Proteomes" id="UP000199518">
    <property type="component" value="Unassembled WGS sequence"/>
</dbReference>
<reference evidence="2" key="1">
    <citation type="submission" date="2016-10" db="EMBL/GenBank/DDBJ databases">
        <authorList>
            <person name="Varghese N."/>
            <person name="Submissions S."/>
        </authorList>
    </citation>
    <scope>NUCLEOTIDE SEQUENCE [LARGE SCALE GENOMIC DNA]</scope>
    <source>
        <strain evidence="2">DSM 26348</strain>
    </source>
</reference>
<proteinExistence type="predicted"/>
<gene>
    <name evidence="1" type="ORF">SAMN05421753_11789</name>
</gene>
<dbReference type="AlphaFoldDB" id="A0A1I3PZR7"/>
<accession>A0A1I3PZR7</accession>